<dbReference type="EMBL" id="BAIR01000007">
    <property type="protein sequence ID" value="GAE18376.1"/>
    <property type="molecule type" value="Genomic_DNA"/>
</dbReference>
<reference evidence="2" key="1">
    <citation type="journal article" date="2014" name="Genome">
        <title>Draft Genome Sequences of Three Strains of Bacteroides pyogenes Isolated from a Cat and Swine.</title>
        <authorList>
            <person name="Sakamoto M."/>
            <person name="Oshima K."/>
            <person name="Suda W."/>
            <person name="Kitamura K."/>
            <person name="Iida T."/>
            <person name="Hattori M."/>
            <person name="Ohkuma M."/>
        </authorList>
    </citation>
    <scope>NUCLEOTIDE SEQUENCE [LARGE SCALE GENOMIC DNA]</scope>
    <source>
        <strain evidence="2">JCM 6294</strain>
    </source>
</reference>
<gene>
    <name evidence="1" type="ORF">JCM6294_1261</name>
</gene>
<evidence type="ECO:0000313" key="1">
    <source>
        <dbReference type="EMBL" id="GAE18376.1"/>
    </source>
</evidence>
<name>W4PF00_9BACE</name>
<sequence length="59" mass="6323">MHLVDVGALQGYRLKAFAGLACSGPGLFKVEDARESSAKLSYIPSFFDMNKPMGDAVKS</sequence>
<comment type="caution">
    <text evidence="1">The sequence shown here is derived from an EMBL/GenBank/DDBJ whole genome shotgun (WGS) entry which is preliminary data.</text>
</comment>
<dbReference type="Proteomes" id="UP000018842">
    <property type="component" value="Unassembled WGS sequence"/>
</dbReference>
<proteinExistence type="predicted"/>
<accession>W4PF00</accession>
<evidence type="ECO:0000313" key="2">
    <source>
        <dbReference type="Proteomes" id="UP000018842"/>
    </source>
</evidence>
<organism evidence="1 2">
    <name type="scientific">Bacteroides pyogenes DSM 20611 = JCM 6294</name>
    <dbReference type="NCBI Taxonomy" id="1121100"/>
    <lineage>
        <taxon>Bacteria</taxon>
        <taxon>Pseudomonadati</taxon>
        <taxon>Bacteroidota</taxon>
        <taxon>Bacteroidia</taxon>
        <taxon>Bacteroidales</taxon>
        <taxon>Bacteroidaceae</taxon>
        <taxon>Bacteroides</taxon>
    </lineage>
</organism>
<dbReference type="AlphaFoldDB" id="W4PF00"/>
<protein>
    <submittedName>
        <fullName evidence="1">Uncharacterized protein</fullName>
    </submittedName>
</protein>